<keyword evidence="2" id="KW-0238">DNA-binding</keyword>
<dbReference type="Pfam" id="PF00270">
    <property type="entry name" value="DEAD"/>
    <property type="match status" value="1"/>
</dbReference>
<dbReference type="PANTHER" id="PTHR13710">
    <property type="entry name" value="DNA HELICASE RECQ FAMILY MEMBER"/>
    <property type="match status" value="1"/>
</dbReference>
<dbReference type="GO" id="GO:0005737">
    <property type="term" value="C:cytoplasm"/>
    <property type="evidence" value="ECO:0007669"/>
    <property type="project" value="TreeGrafter"/>
</dbReference>
<feature type="non-terminal residue" evidence="7">
    <location>
        <position position="93"/>
    </location>
</feature>
<evidence type="ECO:0000256" key="3">
    <source>
        <dbReference type="ARBA" id="ARBA00023235"/>
    </source>
</evidence>
<dbReference type="InterPro" id="IPR014001">
    <property type="entry name" value="Helicase_ATP-bd"/>
</dbReference>
<dbReference type="GO" id="GO:0006281">
    <property type="term" value="P:DNA repair"/>
    <property type="evidence" value="ECO:0007669"/>
    <property type="project" value="TreeGrafter"/>
</dbReference>
<feature type="domain" description="Helicase ATP-binding" evidence="6">
    <location>
        <begin position="24"/>
        <end position="93"/>
    </location>
</feature>
<dbReference type="GO" id="GO:0003677">
    <property type="term" value="F:DNA binding"/>
    <property type="evidence" value="ECO:0007669"/>
    <property type="project" value="UniProtKB-KW"/>
</dbReference>
<dbReference type="GO" id="GO:0043590">
    <property type="term" value="C:bacterial nucleoid"/>
    <property type="evidence" value="ECO:0007669"/>
    <property type="project" value="TreeGrafter"/>
</dbReference>
<comment type="similarity">
    <text evidence="1">Belongs to the helicase family. RecQ subfamily.</text>
</comment>
<dbReference type="AlphaFoldDB" id="A0A382Y990"/>
<evidence type="ECO:0000313" key="7">
    <source>
        <dbReference type="EMBL" id="SVD79907.1"/>
    </source>
</evidence>
<sequence>MTDLDSSLEQLGFEEFRPGQREAIETLLEHGQLLLVAPTGGGKSLIYQLPAAILTGTTLVVSPLVSLMHDQVAALEERGVSATYLARTLDEDE</sequence>
<dbReference type="Gene3D" id="3.40.50.300">
    <property type="entry name" value="P-loop containing nucleotide triphosphate hydrolases"/>
    <property type="match status" value="1"/>
</dbReference>
<dbReference type="EC" id="5.6.2.4" evidence="5"/>
<dbReference type="PANTHER" id="PTHR13710:SF105">
    <property type="entry name" value="ATP-DEPENDENT DNA HELICASE Q1"/>
    <property type="match status" value="1"/>
</dbReference>
<keyword evidence="3" id="KW-0413">Isomerase</keyword>
<dbReference type="GO" id="GO:0005524">
    <property type="term" value="F:ATP binding"/>
    <property type="evidence" value="ECO:0007669"/>
    <property type="project" value="InterPro"/>
</dbReference>
<proteinExistence type="inferred from homology"/>
<protein>
    <recommendedName>
        <fullName evidence="5">DNA 3'-5' helicase</fullName>
        <ecNumber evidence="5">5.6.2.4</ecNumber>
    </recommendedName>
</protein>
<dbReference type="SUPFAM" id="SSF52540">
    <property type="entry name" value="P-loop containing nucleoside triphosphate hydrolases"/>
    <property type="match status" value="1"/>
</dbReference>
<evidence type="ECO:0000259" key="6">
    <source>
        <dbReference type="PROSITE" id="PS51192"/>
    </source>
</evidence>
<dbReference type="EMBL" id="UINC01174001">
    <property type="protein sequence ID" value="SVD79907.1"/>
    <property type="molecule type" value="Genomic_DNA"/>
</dbReference>
<accession>A0A382Y990</accession>
<gene>
    <name evidence="7" type="ORF">METZ01_LOCUS432761</name>
</gene>
<evidence type="ECO:0000256" key="2">
    <source>
        <dbReference type="ARBA" id="ARBA00023125"/>
    </source>
</evidence>
<dbReference type="InterPro" id="IPR027417">
    <property type="entry name" value="P-loop_NTPase"/>
</dbReference>
<evidence type="ECO:0000256" key="5">
    <source>
        <dbReference type="ARBA" id="ARBA00034808"/>
    </source>
</evidence>
<dbReference type="InterPro" id="IPR011545">
    <property type="entry name" value="DEAD/DEAH_box_helicase_dom"/>
</dbReference>
<reference evidence="7" key="1">
    <citation type="submission" date="2018-05" db="EMBL/GenBank/DDBJ databases">
        <authorList>
            <person name="Lanie J.A."/>
            <person name="Ng W.-L."/>
            <person name="Kazmierczak K.M."/>
            <person name="Andrzejewski T.M."/>
            <person name="Davidsen T.M."/>
            <person name="Wayne K.J."/>
            <person name="Tettelin H."/>
            <person name="Glass J.I."/>
            <person name="Rusch D."/>
            <person name="Podicherti R."/>
            <person name="Tsui H.-C.T."/>
            <person name="Winkler M.E."/>
        </authorList>
    </citation>
    <scope>NUCLEOTIDE SEQUENCE</scope>
</reference>
<dbReference type="PROSITE" id="PS51192">
    <property type="entry name" value="HELICASE_ATP_BIND_1"/>
    <property type="match status" value="1"/>
</dbReference>
<name>A0A382Y990_9ZZZZ</name>
<evidence type="ECO:0000256" key="1">
    <source>
        <dbReference type="ARBA" id="ARBA00005446"/>
    </source>
</evidence>
<dbReference type="GO" id="GO:0043138">
    <property type="term" value="F:3'-5' DNA helicase activity"/>
    <property type="evidence" value="ECO:0007669"/>
    <property type="project" value="UniProtKB-EC"/>
</dbReference>
<dbReference type="GO" id="GO:0030894">
    <property type="term" value="C:replisome"/>
    <property type="evidence" value="ECO:0007669"/>
    <property type="project" value="TreeGrafter"/>
</dbReference>
<dbReference type="GO" id="GO:0006310">
    <property type="term" value="P:DNA recombination"/>
    <property type="evidence" value="ECO:0007669"/>
    <property type="project" value="TreeGrafter"/>
</dbReference>
<comment type="catalytic activity">
    <reaction evidence="4">
        <text>Couples ATP hydrolysis with the unwinding of duplex DNA by translocating in the 3'-5' direction.</text>
        <dbReference type="EC" id="5.6.2.4"/>
    </reaction>
</comment>
<dbReference type="GO" id="GO:0009378">
    <property type="term" value="F:four-way junction helicase activity"/>
    <property type="evidence" value="ECO:0007669"/>
    <property type="project" value="TreeGrafter"/>
</dbReference>
<organism evidence="7">
    <name type="scientific">marine metagenome</name>
    <dbReference type="NCBI Taxonomy" id="408172"/>
    <lineage>
        <taxon>unclassified sequences</taxon>
        <taxon>metagenomes</taxon>
        <taxon>ecological metagenomes</taxon>
    </lineage>
</organism>
<evidence type="ECO:0000256" key="4">
    <source>
        <dbReference type="ARBA" id="ARBA00034617"/>
    </source>
</evidence>